<dbReference type="InterPro" id="IPR046791">
    <property type="entry name" value="Polycystin_dom"/>
</dbReference>
<dbReference type="PANTHER" id="PTHR10877">
    <property type="entry name" value="POLYCYSTIN FAMILY MEMBER"/>
    <property type="match status" value="1"/>
</dbReference>
<keyword evidence="4 6" id="KW-1133">Transmembrane helix</keyword>
<evidence type="ECO:0000313" key="11">
    <source>
        <dbReference type="EMBL" id="CAF4041648.1"/>
    </source>
</evidence>
<evidence type="ECO:0000256" key="5">
    <source>
        <dbReference type="ARBA" id="ARBA00023136"/>
    </source>
</evidence>
<feature type="domain" description="Polycystin cation channel PKD1/PKD2" evidence="7">
    <location>
        <begin position="97"/>
        <end position="261"/>
    </location>
</feature>
<feature type="transmembrane region" description="Helical" evidence="6">
    <location>
        <begin position="127"/>
        <end position="147"/>
    </location>
</feature>
<evidence type="ECO:0000313" key="12">
    <source>
        <dbReference type="EMBL" id="CAF4093800.1"/>
    </source>
</evidence>
<evidence type="ECO:0000256" key="4">
    <source>
        <dbReference type="ARBA" id="ARBA00022989"/>
    </source>
</evidence>
<sequence length="266" mass="31625">MRQLRVKSTLCQVQNGITSTCQHDYNFHNENKYSYKPGWKNSIIKNYSSSITQSFQYSTNEDLNKYIYVGEHGRYSGNGYVYEFRSRSVDPQTFTSIIQLICIIILYFIWIEIRSVLKLKWKYFQQFWSYIEIGIIYCSWISIGIYIRRYNKCKRIGKLFNKTNGYVYINFQLTSYINDILILLLSFSCFFGTIKLLKLCRFNQRLCLFIQTLQYAGKELLSLSIVFISFLSLFYLLFISELDSCSSLFKTAQILFEIILMQYDAH</sequence>
<dbReference type="Proteomes" id="UP000663844">
    <property type="component" value="Unassembled WGS sequence"/>
</dbReference>
<protein>
    <submittedName>
        <fullName evidence="10">Uncharacterized protein</fullName>
    </submittedName>
</protein>
<dbReference type="InterPro" id="IPR051223">
    <property type="entry name" value="Polycystin"/>
</dbReference>
<comment type="subcellular location">
    <subcellularLocation>
        <location evidence="1">Membrane</location>
        <topology evidence="1">Multi-pass membrane protein</topology>
    </subcellularLocation>
</comment>
<comment type="caution">
    <text evidence="10">The sequence shown here is derived from an EMBL/GenBank/DDBJ whole genome shotgun (WGS) entry which is preliminary data.</text>
</comment>
<evidence type="ECO:0000256" key="3">
    <source>
        <dbReference type="ARBA" id="ARBA00022692"/>
    </source>
</evidence>
<reference evidence="10" key="1">
    <citation type="submission" date="2021-02" db="EMBL/GenBank/DDBJ databases">
        <authorList>
            <person name="Nowell W R."/>
        </authorList>
    </citation>
    <scope>NUCLEOTIDE SEQUENCE</scope>
</reference>
<evidence type="ECO:0000259" key="8">
    <source>
        <dbReference type="Pfam" id="PF20519"/>
    </source>
</evidence>
<dbReference type="EMBL" id="CAJOBB010004558">
    <property type="protein sequence ID" value="CAF4093800.1"/>
    <property type="molecule type" value="Genomic_DNA"/>
</dbReference>
<dbReference type="Proteomes" id="UP000663868">
    <property type="component" value="Unassembled WGS sequence"/>
</dbReference>
<dbReference type="GO" id="GO:0016020">
    <property type="term" value="C:membrane"/>
    <property type="evidence" value="ECO:0007669"/>
    <property type="project" value="UniProtKB-SubCell"/>
</dbReference>
<dbReference type="Proteomes" id="UP000663860">
    <property type="component" value="Unassembled WGS sequence"/>
</dbReference>
<dbReference type="Pfam" id="PF08016">
    <property type="entry name" value="PKD_channel"/>
    <property type="match status" value="1"/>
</dbReference>
<evidence type="ECO:0000256" key="1">
    <source>
        <dbReference type="ARBA" id="ARBA00004141"/>
    </source>
</evidence>
<evidence type="ECO:0000256" key="6">
    <source>
        <dbReference type="SAM" id="Phobius"/>
    </source>
</evidence>
<comment type="similarity">
    <text evidence="2">Belongs to the polycystin family.</text>
</comment>
<organism evidence="10 13">
    <name type="scientific">Adineta steineri</name>
    <dbReference type="NCBI Taxonomy" id="433720"/>
    <lineage>
        <taxon>Eukaryota</taxon>
        <taxon>Metazoa</taxon>
        <taxon>Spiralia</taxon>
        <taxon>Gnathifera</taxon>
        <taxon>Rotifera</taxon>
        <taxon>Eurotatoria</taxon>
        <taxon>Bdelloidea</taxon>
        <taxon>Adinetida</taxon>
        <taxon>Adinetidae</taxon>
        <taxon>Adineta</taxon>
    </lineage>
</organism>
<keyword evidence="3 6" id="KW-0812">Transmembrane</keyword>
<name>A0A815GW77_9BILA</name>
<dbReference type="AlphaFoldDB" id="A0A815GW77"/>
<dbReference type="GO" id="GO:0005262">
    <property type="term" value="F:calcium channel activity"/>
    <property type="evidence" value="ECO:0007669"/>
    <property type="project" value="TreeGrafter"/>
</dbReference>
<evidence type="ECO:0000313" key="10">
    <source>
        <dbReference type="EMBL" id="CAF1343792.1"/>
    </source>
</evidence>
<feature type="transmembrane region" description="Helical" evidence="6">
    <location>
        <begin position="220"/>
        <end position="240"/>
    </location>
</feature>
<evidence type="ECO:0000313" key="13">
    <source>
        <dbReference type="Proteomes" id="UP000663860"/>
    </source>
</evidence>
<accession>A0A815GW77</accession>
<keyword evidence="5 6" id="KW-0472">Membrane</keyword>
<dbReference type="Proteomes" id="UP000663845">
    <property type="component" value="Unassembled WGS sequence"/>
</dbReference>
<evidence type="ECO:0000256" key="2">
    <source>
        <dbReference type="ARBA" id="ARBA00007200"/>
    </source>
</evidence>
<dbReference type="InterPro" id="IPR013122">
    <property type="entry name" value="PKD1_2_channel"/>
</dbReference>
<dbReference type="EMBL" id="CAJNOE010000838">
    <property type="protein sequence ID" value="CAF1343792.1"/>
    <property type="molecule type" value="Genomic_DNA"/>
</dbReference>
<dbReference type="GO" id="GO:0050982">
    <property type="term" value="P:detection of mechanical stimulus"/>
    <property type="evidence" value="ECO:0007669"/>
    <property type="project" value="TreeGrafter"/>
</dbReference>
<dbReference type="EMBL" id="CAJNOG010000638">
    <property type="protein sequence ID" value="CAF1323346.1"/>
    <property type="molecule type" value="Genomic_DNA"/>
</dbReference>
<feature type="transmembrane region" description="Helical" evidence="6">
    <location>
        <begin position="93"/>
        <end position="111"/>
    </location>
</feature>
<dbReference type="Pfam" id="PF20519">
    <property type="entry name" value="Polycystin_dom"/>
    <property type="match status" value="1"/>
</dbReference>
<dbReference type="PANTHER" id="PTHR10877:SF150">
    <property type="entry name" value="REJ DOMAIN-CONTAINING PROTEIN"/>
    <property type="match status" value="1"/>
</dbReference>
<evidence type="ECO:0000313" key="9">
    <source>
        <dbReference type="EMBL" id="CAF1323346.1"/>
    </source>
</evidence>
<evidence type="ECO:0000259" key="7">
    <source>
        <dbReference type="Pfam" id="PF08016"/>
    </source>
</evidence>
<gene>
    <name evidence="10" type="ORF">IZO911_LOCUS36379</name>
    <name evidence="9" type="ORF">JYZ213_LOCUS33533</name>
    <name evidence="12" type="ORF">KXQ929_LOCUS34120</name>
    <name evidence="11" type="ORF">OXD698_LOCUS31962</name>
</gene>
<dbReference type="EMBL" id="CAJOAZ010004053">
    <property type="protein sequence ID" value="CAF4041648.1"/>
    <property type="molecule type" value="Genomic_DNA"/>
</dbReference>
<proteinExistence type="inferred from homology"/>
<feature type="domain" description="Polycystin" evidence="8">
    <location>
        <begin position="1"/>
        <end position="87"/>
    </location>
</feature>